<keyword evidence="7 8" id="KW-0472">Membrane</keyword>
<protein>
    <submittedName>
        <fullName evidence="9">ABC transporter permease</fullName>
    </submittedName>
</protein>
<dbReference type="PANTHER" id="PTHR32196:SF21">
    <property type="entry name" value="ABC TRANSPORTER PERMEASE PROTEIN YPHD-RELATED"/>
    <property type="match status" value="1"/>
</dbReference>
<dbReference type="InterPro" id="IPR001851">
    <property type="entry name" value="ABC_transp_permease"/>
</dbReference>
<reference evidence="9 10" key="1">
    <citation type="submission" date="2020-08" db="EMBL/GenBank/DDBJ databases">
        <authorList>
            <person name="Liu C."/>
            <person name="Sun Q."/>
        </authorList>
    </citation>
    <scope>NUCLEOTIDE SEQUENCE [LARGE SCALE GENOMIC DNA]</scope>
    <source>
        <strain evidence="9 10">NSJ-29</strain>
    </source>
</reference>
<feature type="transmembrane region" description="Helical" evidence="8">
    <location>
        <begin position="45"/>
        <end position="64"/>
    </location>
</feature>
<feature type="transmembrane region" description="Helical" evidence="8">
    <location>
        <begin position="314"/>
        <end position="331"/>
    </location>
</feature>
<dbReference type="Pfam" id="PF02653">
    <property type="entry name" value="BPD_transp_2"/>
    <property type="match status" value="1"/>
</dbReference>
<keyword evidence="3" id="KW-1003">Cell membrane</keyword>
<proteinExistence type="predicted"/>
<feature type="transmembrane region" description="Helical" evidence="8">
    <location>
        <begin position="70"/>
        <end position="88"/>
    </location>
</feature>
<dbReference type="GO" id="GO:0022857">
    <property type="term" value="F:transmembrane transporter activity"/>
    <property type="evidence" value="ECO:0007669"/>
    <property type="project" value="InterPro"/>
</dbReference>
<keyword evidence="10" id="KW-1185">Reference proteome</keyword>
<name>A0A7G9GE48_9FIRM</name>
<feature type="transmembrane region" description="Helical" evidence="8">
    <location>
        <begin position="182"/>
        <end position="200"/>
    </location>
</feature>
<feature type="transmembrane region" description="Helical" evidence="8">
    <location>
        <begin position="100"/>
        <end position="120"/>
    </location>
</feature>
<comment type="subcellular location">
    <subcellularLocation>
        <location evidence="1">Cell membrane</location>
        <topology evidence="1">Multi-pass membrane protein</topology>
    </subcellularLocation>
</comment>
<sequence length="336" mass="35947">MNKSSFKRMTKRTEFYIFIVMIALCIVIHIASSGQLLVPDKIFTILRAMVVDGIFALCSLVVMISGGFDLSFPAIAALAYSLSTTICLNNGWCNDNPIAGFILAIVIGFVLGMFNGWIISNFKLNTMLVTLGTQTFFTGLSMGLLKMKEITSTLPAGFKNLGKASLTTYTTTVGNRQVSSDLSVTIIFLIIFCILTSFILNKTMFGRALYAIGGNEVSAERAGYNVKKVKFILYAVVGAVAGFAGMLRVCLTSQSVPKALIGKEMTIIPAVILGGASIFGGEGSVFGTVCAMGLITVVSNSMLLLNIGTEWQNLFNGIIILIGITVSAVQAKRRNG</sequence>
<dbReference type="CDD" id="cd06579">
    <property type="entry name" value="TM_PBP1_transp_AraH_like"/>
    <property type="match status" value="1"/>
</dbReference>
<dbReference type="AlphaFoldDB" id="A0A7G9GE48"/>
<organism evidence="9 10">
    <name type="scientific">Wansuia hejianensis</name>
    <dbReference type="NCBI Taxonomy" id="2763667"/>
    <lineage>
        <taxon>Bacteria</taxon>
        <taxon>Bacillati</taxon>
        <taxon>Bacillota</taxon>
        <taxon>Clostridia</taxon>
        <taxon>Lachnospirales</taxon>
        <taxon>Lachnospiraceae</taxon>
        <taxon>Wansuia</taxon>
    </lineage>
</organism>
<keyword evidence="4" id="KW-0997">Cell inner membrane</keyword>
<keyword evidence="6 8" id="KW-1133">Transmembrane helix</keyword>
<feature type="transmembrane region" description="Helical" evidence="8">
    <location>
        <begin position="231"/>
        <end position="251"/>
    </location>
</feature>
<evidence type="ECO:0000256" key="7">
    <source>
        <dbReference type="ARBA" id="ARBA00023136"/>
    </source>
</evidence>
<evidence type="ECO:0000256" key="1">
    <source>
        <dbReference type="ARBA" id="ARBA00004651"/>
    </source>
</evidence>
<evidence type="ECO:0000256" key="2">
    <source>
        <dbReference type="ARBA" id="ARBA00022448"/>
    </source>
</evidence>
<dbReference type="KEGG" id="whj:H9Q79_01930"/>
<evidence type="ECO:0000256" key="5">
    <source>
        <dbReference type="ARBA" id="ARBA00022692"/>
    </source>
</evidence>
<gene>
    <name evidence="9" type="ORF">H9Q79_01930</name>
</gene>
<accession>A0A7G9GE48</accession>
<evidence type="ECO:0000256" key="8">
    <source>
        <dbReference type="SAM" id="Phobius"/>
    </source>
</evidence>
<dbReference type="Proteomes" id="UP000515860">
    <property type="component" value="Chromosome"/>
</dbReference>
<evidence type="ECO:0000313" key="10">
    <source>
        <dbReference type="Proteomes" id="UP000515860"/>
    </source>
</evidence>
<keyword evidence="2" id="KW-0813">Transport</keyword>
<dbReference type="PANTHER" id="PTHR32196">
    <property type="entry name" value="ABC TRANSPORTER PERMEASE PROTEIN YPHD-RELATED-RELATED"/>
    <property type="match status" value="1"/>
</dbReference>
<feature type="transmembrane region" description="Helical" evidence="8">
    <location>
        <begin position="15"/>
        <end position="38"/>
    </location>
</feature>
<evidence type="ECO:0000256" key="3">
    <source>
        <dbReference type="ARBA" id="ARBA00022475"/>
    </source>
</evidence>
<dbReference type="GO" id="GO:0005886">
    <property type="term" value="C:plasma membrane"/>
    <property type="evidence" value="ECO:0007669"/>
    <property type="project" value="UniProtKB-SubCell"/>
</dbReference>
<dbReference type="EMBL" id="CP060635">
    <property type="protein sequence ID" value="QNM09080.1"/>
    <property type="molecule type" value="Genomic_DNA"/>
</dbReference>
<evidence type="ECO:0000256" key="6">
    <source>
        <dbReference type="ARBA" id="ARBA00022989"/>
    </source>
</evidence>
<evidence type="ECO:0000256" key="4">
    <source>
        <dbReference type="ARBA" id="ARBA00022519"/>
    </source>
</evidence>
<evidence type="ECO:0000313" key="9">
    <source>
        <dbReference type="EMBL" id="QNM09080.1"/>
    </source>
</evidence>
<keyword evidence="5 8" id="KW-0812">Transmembrane</keyword>
<dbReference type="RefSeq" id="WP_118642470.1">
    <property type="nucleotide sequence ID" value="NZ_CP060635.1"/>
</dbReference>